<accession>A0A0D3AKU4</accession>
<organism evidence="1 2">
    <name type="scientific">Brassica oleracea var. oleracea</name>
    <dbReference type="NCBI Taxonomy" id="109376"/>
    <lineage>
        <taxon>Eukaryota</taxon>
        <taxon>Viridiplantae</taxon>
        <taxon>Streptophyta</taxon>
        <taxon>Embryophyta</taxon>
        <taxon>Tracheophyta</taxon>
        <taxon>Spermatophyta</taxon>
        <taxon>Magnoliopsida</taxon>
        <taxon>eudicotyledons</taxon>
        <taxon>Gunneridae</taxon>
        <taxon>Pentapetalae</taxon>
        <taxon>rosids</taxon>
        <taxon>malvids</taxon>
        <taxon>Brassicales</taxon>
        <taxon>Brassicaceae</taxon>
        <taxon>Brassiceae</taxon>
        <taxon>Brassica</taxon>
    </lineage>
</organism>
<reference evidence="1 2" key="1">
    <citation type="journal article" date="2014" name="Genome Biol.">
        <title>Transcriptome and methylome profiling reveals relics of genome dominance in the mesopolyploid Brassica oleracea.</title>
        <authorList>
            <person name="Parkin I.A."/>
            <person name="Koh C."/>
            <person name="Tang H."/>
            <person name="Robinson S.J."/>
            <person name="Kagale S."/>
            <person name="Clarke W.E."/>
            <person name="Town C.D."/>
            <person name="Nixon J."/>
            <person name="Krishnakumar V."/>
            <person name="Bidwell S.L."/>
            <person name="Denoeud F."/>
            <person name="Belcram H."/>
            <person name="Links M.G."/>
            <person name="Just J."/>
            <person name="Clarke C."/>
            <person name="Bender T."/>
            <person name="Huebert T."/>
            <person name="Mason A.S."/>
            <person name="Pires J.C."/>
            <person name="Barker G."/>
            <person name="Moore J."/>
            <person name="Walley P.G."/>
            <person name="Manoli S."/>
            <person name="Batley J."/>
            <person name="Edwards D."/>
            <person name="Nelson M.N."/>
            <person name="Wang X."/>
            <person name="Paterson A.H."/>
            <person name="King G."/>
            <person name="Bancroft I."/>
            <person name="Chalhoub B."/>
            <person name="Sharpe A.G."/>
        </authorList>
    </citation>
    <scope>NUCLEOTIDE SEQUENCE</scope>
    <source>
        <strain evidence="1 2">cv. TO1000</strain>
    </source>
</reference>
<dbReference type="Gramene" id="Bo2g025200.1">
    <property type="protein sequence ID" value="Bo2g025200.1"/>
    <property type="gene ID" value="Bo2g025200"/>
</dbReference>
<reference evidence="1" key="2">
    <citation type="submission" date="2015-03" db="UniProtKB">
        <authorList>
            <consortium name="EnsemblPlants"/>
        </authorList>
    </citation>
    <scope>IDENTIFICATION</scope>
</reference>
<dbReference type="EnsemblPlants" id="Bo2g025200.1">
    <property type="protein sequence ID" value="Bo2g025200.1"/>
    <property type="gene ID" value="Bo2g025200"/>
</dbReference>
<dbReference type="AlphaFoldDB" id="A0A0D3AKU4"/>
<name>A0A0D3AKU4_BRAOL</name>
<keyword evidence="2" id="KW-1185">Reference proteome</keyword>
<protein>
    <submittedName>
        <fullName evidence="1">Uncharacterized protein</fullName>
    </submittedName>
</protein>
<evidence type="ECO:0000313" key="2">
    <source>
        <dbReference type="Proteomes" id="UP000032141"/>
    </source>
</evidence>
<dbReference type="Proteomes" id="UP000032141">
    <property type="component" value="Chromosome C2"/>
</dbReference>
<evidence type="ECO:0000313" key="1">
    <source>
        <dbReference type="EnsemblPlants" id="Bo2g025200.1"/>
    </source>
</evidence>
<dbReference type="HOGENOM" id="CLU_2999240_0_0_1"/>
<proteinExistence type="predicted"/>
<sequence>MAQVHHGQSSESLMRFHSFSWLHQWPSKHTFFPTMYLQSKLVVCLSSLLDTPFLSSD</sequence>